<dbReference type="GO" id="GO:0006629">
    <property type="term" value="P:lipid metabolic process"/>
    <property type="evidence" value="ECO:0007669"/>
    <property type="project" value="TreeGrafter"/>
</dbReference>
<dbReference type="EMBL" id="PXOF01000054">
    <property type="protein sequence ID" value="RGP70090.1"/>
    <property type="molecule type" value="Genomic_DNA"/>
</dbReference>
<accession>A0A395SCL3</accession>
<keyword evidence="3" id="KW-1185">Reference proteome</keyword>
<dbReference type="InterPro" id="IPR037460">
    <property type="entry name" value="SEST-like"/>
</dbReference>
<keyword evidence="1" id="KW-0732">Signal</keyword>
<feature type="signal peptide" evidence="1">
    <location>
        <begin position="1"/>
        <end position="18"/>
    </location>
</feature>
<dbReference type="SUPFAM" id="SSF52266">
    <property type="entry name" value="SGNH hydrolase"/>
    <property type="match status" value="1"/>
</dbReference>
<dbReference type="CDD" id="cd01823">
    <property type="entry name" value="SEST_like"/>
    <property type="match status" value="1"/>
</dbReference>
<organism evidence="2 3">
    <name type="scientific">Fusarium sporotrichioides</name>
    <dbReference type="NCBI Taxonomy" id="5514"/>
    <lineage>
        <taxon>Eukaryota</taxon>
        <taxon>Fungi</taxon>
        <taxon>Dikarya</taxon>
        <taxon>Ascomycota</taxon>
        <taxon>Pezizomycotina</taxon>
        <taxon>Sordariomycetes</taxon>
        <taxon>Hypocreomycetidae</taxon>
        <taxon>Hypocreales</taxon>
        <taxon>Nectriaceae</taxon>
        <taxon>Fusarium</taxon>
    </lineage>
</organism>
<name>A0A395SCL3_FUSSP</name>
<gene>
    <name evidence="2" type="ORF">FSPOR_4202</name>
</gene>
<comment type="caution">
    <text evidence="2">The sequence shown here is derived from an EMBL/GenBank/DDBJ whole genome shotgun (WGS) entry which is preliminary data.</text>
</comment>
<evidence type="ECO:0000256" key="1">
    <source>
        <dbReference type="SAM" id="SignalP"/>
    </source>
</evidence>
<dbReference type="Pfam" id="PF18647">
    <property type="entry name" value="Fungal_lectin_2"/>
    <property type="match status" value="1"/>
</dbReference>
<evidence type="ECO:0000313" key="2">
    <source>
        <dbReference type="EMBL" id="RGP70090.1"/>
    </source>
</evidence>
<feature type="chain" id="PRO_5017406100" evidence="1">
    <location>
        <begin position="19"/>
        <end position="679"/>
    </location>
</feature>
<dbReference type="AlphaFoldDB" id="A0A395SCL3"/>
<dbReference type="InterPro" id="IPR036514">
    <property type="entry name" value="SGNH_hydro_sf"/>
</dbReference>
<sequence>MAFNIFVLLITLFSAVQAHVPHLRHSHLHSVLSPNLSKRADDDPSDFSWVKRWAAIGDSYTAGIGSGRPLGSIWDGEELDVGVTTEKTLNIRLPNLEFSGHGNWYCARYDMSYPMIINRILGSQVKSFQYTACSGDRAGQIYQQAQQIEGDLDMVMLTAGGNDLCLAGIISECILLSVGSEEACEAVLQVAEDNVENIIENNMKEILYALNKKVNKDGIVVVLGYAEFFSTENADCEDEDWDMQAWLKNPLNSPQRLTLARRHRFNALVRKINAATREAVNDISKDKDIKYKIGFADWNPWVSEVSIDGQMCSPSAQGYYPSKDQPQMQFIKPLTIPYPTKHDDLKKREAYESDYYDPSFGELRRKRAAENIWRSKFFNSANPPELVRRVLGRRDPKPPGCPSDESRDWTMGLGLPNSIGANFHPNENGHVTMASFAMAEAMDLRSLVLGIDAPSCEVKDQFLCWSDEDWKIYASADRLELHYEDFCKNIEQPDHEKGWSYYKVYDEGTPDEHEFRISLSKDVADYNEKQCLDSFEKLIHSCDTKRRLNWKSGGKYVRDDGAYTYEVSPTRYNRPWPPLEYVQGRCEGWYKGSHTAYTIEGGGFSTWDFGQETMRPSIDGCCGLGTTNWKFEYYDKPTEEGYEWKATFNTAIWTRLRCFKNNKVAKAAGGWTEGCSGNG</sequence>
<dbReference type="Proteomes" id="UP000266152">
    <property type="component" value="Unassembled WGS sequence"/>
</dbReference>
<dbReference type="PANTHER" id="PTHR37981">
    <property type="entry name" value="LIPASE 2"/>
    <property type="match status" value="1"/>
</dbReference>
<dbReference type="GO" id="GO:0016788">
    <property type="term" value="F:hydrolase activity, acting on ester bonds"/>
    <property type="evidence" value="ECO:0007669"/>
    <property type="project" value="InterPro"/>
</dbReference>
<dbReference type="PANTHER" id="PTHR37981:SF1">
    <property type="entry name" value="SGNH HYDROLASE-TYPE ESTERASE DOMAIN-CONTAINING PROTEIN"/>
    <property type="match status" value="1"/>
</dbReference>
<proteinExistence type="predicted"/>
<keyword evidence="2" id="KW-0378">Hydrolase</keyword>
<dbReference type="InterPro" id="IPR001087">
    <property type="entry name" value="GDSL"/>
</dbReference>
<dbReference type="STRING" id="5514.A0A395SCL3"/>
<dbReference type="Pfam" id="PF00657">
    <property type="entry name" value="Lipase_GDSL"/>
    <property type="match status" value="1"/>
</dbReference>
<dbReference type="Gene3D" id="3.40.50.1110">
    <property type="entry name" value="SGNH hydrolase"/>
    <property type="match status" value="1"/>
</dbReference>
<evidence type="ECO:0000313" key="3">
    <source>
        <dbReference type="Proteomes" id="UP000266152"/>
    </source>
</evidence>
<reference evidence="2 3" key="1">
    <citation type="journal article" date="2018" name="PLoS Pathog.">
        <title>Evolution of structural diversity of trichothecenes, a family of toxins produced by plant pathogenic and entomopathogenic fungi.</title>
        <authorList>
            <person name="Proctor R.H."/>
            <person name="McCormick S.P."/>
            <person name="Kim H.S."/>
            <person name="Cardoza R.E."/>
            <person name="Stanley A.M."/>
            <person name="Lindo L."/>
            <person name="Kelly A."/>
            <person name="Brown D.W."/>
            <person name="Lee T."/>
            <person name="Vaughan M.M."/>
            <person name="Alexander N.J."/>
            <person name="Busman M."/>
            <person name="Gutierrez S."/>
        </authorList>
    </citation>
    <scope>NUCLEOTIDE SEQUENCE [LARGE SCALE GENOMIC DNA]</scope>
    <source>
        <strain evidence="2 3">NRRL 3299</strain>
    </source>
</reference>
<protein>
    <submittedName>
        <fullName evidence="2">Sgnh hydrolase</fullName>
    </submittedName>
</protein>